<proteinExistence type="predicted"/>
<dbReference type="OrthoDB" id="5179615at2"/>
<keyword evidence="1" id="KW-0472">Membrane</keyword>
<evidence type="ECO:0000313" key="2">
    <source>
        <dbReference type="EMBL" id="KAA1398193.1"/>
    </source>
</evidence>
<dbReference type="Proteomes" id="UP000380867">
    <property type="component" value="Unassembled WGS sequence"/>
</dbReference>
<feature type="transmembrane region" description="Helical" evidence="1">
    <location>
        <begin position="131"/>
        <end position="153"/>
    </location>
</feature>
<sequence>MQIPRTRGFYAAVVIFALTLIQLAVGAFAGLDQFEGKGFGYRLLAYPLLMLIVPAVWWWRTRERTPAAQLPWGAFALIMAPFLVDVSGNTVDLYDSVDWWDNANHFFNWMLLLWGCGLLLRLVWTGPAWGLILTITGLGAILAVGWELGEWYTFIRRGTELDGAYEDTLSDELLGTLGALVAALIVGRAASPGRPDEPGVTGSGGG</sequence>
<evidence type="ECO:0000256" key="1">
    <source>
        <dbReference type="SAM" id="Phobius"/>
    </source>
</evidence>
<comment type="caution">
    <text evidence="2">The sequence shown here is derived from an EMBL/GenBank/DDBJ whole genome shotgun (WGS) entry which is preliminary data.</text>
</comment>
<feature type="transmembrane region" description="Helical" evidence="1">
    <location>
        <begin position="106"/>
        <end position="124"/>
    </location>
</feature>
<dbReference type="RefSeq" id="WP_149689623.1">
    <property type="nucleotide sequence ID" value="NZ_SDPQ02000002.1"/>
</dbReference>
<dbReference type="EMBL" id="SDPQ02000002">
    <property type="protein sequence ID" value="KAA1398193.1"/>
    <property type="molecule type" value="Genomic_DNA"/>
</dbReference>
<keyword evidence="1" id="KW-0812">Transmembrane</keyword>
<feature type="transmembrane region" description="Helical" evidence="1">
    <location>
        <begin position="9"/>
        <end position="31"/>
    </location>
</feature>
<feature type="transmembrane region" description="Helical" evidence="1">
    <location>
        <begin position="43"/>
        <end position="60"/>
    </location>
</feature>
<evidence type="ECO:0000313" key="3">
    <source>
        <dbReference type="Proteomes" id="UP000380867"/>
    </source>
</evidence>
<dbReference type="Pfam" id="PF09997">
    <property type="entry name" value="DUF2238"/>
    <property type="match status" value="1"/>
</dbReference>
<name>A0A5M4FHE0_9ACTN</name>
<reference evidence="2" key="1">
    <citation type="submission" date="2019-09" db="EMBL/GenBank/DDBJ databases">
        <authorList>
            <person name="Li J."/>
        </authorList>
    </citation>
    <scope>NUCLEOTIDE SEQUENCE [LARGE SCALE GENOMIC DNA]</scope>
    <source>
        <strain evidence="2">JCM 14732</strain>
    </source>
</reference>
<keyword evidence="3" id="KW-1185">Reference proteome</keyword>
<feature type="transmembrane region" description="Helical" evidence="1">
    <location>
        <begin position="67"/>
        <end position="86"/>
    </location>
</feature>
<dbReference type="InterPro" id="IPR014509">
    <property type="entry name" value="YjdF-like"/>
</dbReference>
<dbReference type="AlphaFoldDB" id="A0A5M4FHE0"/>
<accession>A0A5M4FHE0</accession>
<keyword evidence="1" id="KW-1133">Transmembrane helix</keyword>
<protein>
    <recommendedName>
        <fullName evidence="4">DUF2238 domain-containing protein</fullName>
    </recommendedName>
</protein>
<evidence type="ECO:0008006" key="4">
    <source>
        <dbReference type="Google" id="ProtNLM"/>
    </source>
</evidence>
<organism evidence="2 3">
    <name type="scientific">Aeromicrobium ginsengisoli</name>
    <dbReference type="NCBI Taxonomy" id="363867"/>
    <lineage>
        <taxon>Bacteria</taxon>
        <taxon>Bacillati</taxon>
        <taxon>Actinomycetota</taxon>
        <taxon>Actinomycetes</taxon>
        <taxon>Propionibacteriales</taxon>
        <taxon>Nocardioidaceae</taxon>
        <taxon>Aeromicrobium</taxon>
    </lineage>
</organism>
<gene>
    <name evidence="2" type="ORF">ESP70_012780</name>
</gene>